<evidence type="ECO:0000313" key="2">
    <source>
        <dbReference type="Proteomes" id="UP000030746"/>
    </source>
</evidence>
<evidence type="ECO:0008006" key="3">
    <source>
        <dbReference type="Google" id="ProtNLM"/>
    </source>
</evidence>
<dbReference type="CTD" id="20244763"/>
<evidence type="ECO:0000313" key="1">
    <source>
        <dbReference type="EMBL" id="ESO97459.1"/>
    </source>
</evidence>
<dbReference type="GO" id="GO:0032051">
    <property type="term" value="F:clathrin light chain binding"/>
    <property type="evidence" value="ECO:0007669"/>
    <property type="project" value="TreeGrafter"/>
</dbReference>
<keyword evidence="2" id="KW-1185">Reference proteome</keyword>
<dbReference type="GO" id="GO:0030132">
    <property type="term" value="C:clathrin coat of coated pit"/>
    <property type="evidence" value="ECO:0007669"/>
    <property type="project" value="InterPro"/>
</dbReference>
<dbReference type="InterPro" id="IPR016025">
    <property type="entry name" value="Clathrin_H-chain_N"/>
</dbReference>
<dbReference type="KEGG" id="lgi:LOTGIDRAFT_187812"/>
<name>V4C715_LOTGI</name>
<dbReference type="AlphaFoldDB" id="V4C715"/>
<dbReference type="GO" id="GO:0030130">
    <property type="term" value="C:clathrin coat of trans-Golgi network vesicle"/>
    <property type="evidence" value="ECO:0007669"/>
    <property type="project" value="InterPro"/>
</dbReference>
<dbReference type="RefSeq" id="XP_009052044.1">
    <property type="nucleotide sequence ID" value="XM_009053796.1"/>
</dbReference>
<dbReference type="GO" id="GO:0006886">
    <property type="term" value="P:intracellular protein transport"/>
    <property type="evidence" value="ECO:0007669"/>
    <property type="project" value="InterPro"/>
</dbReference>
<reference evidence="1 2" key="1">
    <citation type="journal article" date="2013" name="Nature">
        <title>Insights into bilaterian evolution from three spiralian genomes.</title>
        <authorList>
            <person name="Simakov O."/>
            <person name="Marletaz F."/>
            <person name="Cho S.J."/>
            <person name="Edsinger-Gonzales E."/>
            <person name="Havlak P."/>
            <person name="Hellsten U."/>
            <person name="Kuo D.H."/>
            <person name="Larsson T."/>
            <person name="Lv J."/>
            <person name="Arendt D."/>
            <person name="Savage R."/>
            <person name="Osoegawa K."/>
            <person name="de Jong P."/>
            <person name="Grimwood J."/>
            <person name="Chapman J.A."/>
            <person name="Shapiro H."/>
            <person name="Aerts A."/>
            <person name="Otillar R.P."/>
            <person name="Terry A.Y."/>
            <person name="Boore J.L."/>
            <person name="Grigoriev I.V."/>
            <person name="Lindberg D.R."/>
            <person name="Seaver E.C."/>
            <person name="Weisblat D.A."/>
            <person name="Putnam N.H."/>
            <person name="Rokhsar D.S."/>
        </authorList>
    </citation>
    <scope>NUCLEOTIDE SEQUENCE [LARGE SCALE GENOMIC DNA]</scope>
</reference>
<dbReference type="PANTHER" id="PTHR10292">
    <property type="entry name" value="CLATHRIN HEAVY CHAIN RELATED"/>
    <property type="match status" value="1"/>
</dbReference>
<dbReference type="GO" id="GO:0006898">
    <property type="term" value="P:receptor-mediated endocytosis"/>
    <property type="evidence" value="ECO:0007669"/>
    <property type="project" value="TreeGrafter"/>
</dbReference>
<dbReference type="OMA" id="YGYLYLC"/>
<dbReference type="Proteomes" id="UP000030746">
    <property type="component" value="Unassembled WGS sequence"/>
</dbReference>
<organism evidence="1 2">
    <name type="scientific">Lottia gigantea</name>
    <name type="common">Giant owl limpet</name>
    <dbReference type="NCBI Taxonomy" id="225164"/>
    <lineage>
        <taxon>Eukaryota</taxon>
        <taxon>Metazoa</taxon>
        <taxon>Spiralia</taxon>
        <taxon>Lophotrochozoa</taxon>
        <taxon>Mollusca</taxon>
        <taxon>Gastropoda</taxon>
        <taxon>Patellogastropoda</taxon>
        <taxon>Lottioidea</taxon>
        <taxon>Lottiidae</taxon>
        <taxon>Lottia</taxon>
    </lineage>
</organism>
<dbReference type="SUPFAM" id="SSF50989">
    <property type="entry name" value="Clathrin heavy-chain terminal domain"/>
    <property type="match status" value="1"/>
</dbReference>
<dbReference type="PANTHER" id="PTHR10292:SF1">
    <property type="entry name" value="CLATHRIN HEAVY CHAIN"/>
    <property type="match status" value="1"/>
</dbReference>
<sequence>MSNNNTIHNDKGQPITITEMLQLAHIGVPSDQVTWSRVTMISDRWIAIRHGKSEDNAQKAMVTVLNPKDGSISYAGQTTADSVIMNPTQPIMALKAGLRFEVFNLDTKVLISKTRLHEAVVYWTWVNSDVIAMVTETSIYHWDLWQGSCPPEKMFNRHSRLAFSEIVSYKTDPAVKWLAVTGMTPEDDKISGVTQLYNLEEDITQCITAHAVCFASYKFTDNPCPSTLFFVCTRDVHDHGKVHVIELGPYKVGNFAPRNCYDHVQYLDDTDRYDFPISLQVSAEYGILFVITKYGYLYICDIQTATCLCCARISMDIIFTSTLNTDTQGILGVTRGGQVLTIDLEKESVISYLRETGKKSHQANRLEQAITTP</sequence>
<accession>V4C715</accession>
<dbReference type="EMBL" id="KB201305">
    <property type="protein sequence ID" value="ESO97459.1"/>
    <property type="molecule type" value="Genomic_DNA"/>
</dbReference>
<proteinExistence type="predicted"/>
<dbReference type="HOGENOM" id="CLU_029006_0_0_1"/>
<dbReference type="OrthoDB" id="2113814at2759"/>
<protein>
    <recommendedName>
        <fullName evidence="3">Clathrin heavy chain linker core motif domain-containing protein</fullName>
    </recommendedName>
</protein>
<gene>
    <name evidence="1" type="ORF">LOTGIDRAFT_187812</name>
</gene>
<dbReference type="GO" id="GO:0071439">
    <property type="term" value="C:clathrin complex"/>
    <property type="evidence" value="ECO:0007669"/>
    <property type="project" value="TreeGrafter"/>
</dbReference>
<dbReference type="GO" id="GO:0005198">
    <property type="term" value="F:structural molecule activity"/>
    <property type="evidence" value="ECO:0007669"/>
    <property type="project" value="InterPro"/>
</dbReference>
<dbReference type="Gene3D" id="2.130.10.110">
    <property type="entry name" value="Clathrin heavy-chain terminal domain"/>
    <property type="match status" value="1"/>
</dbReference>
<dbReference type="GeneID" id="20244763"/>
<dbReference type="STRING" id="225164.V4C715"/>